<keyword evidence="3" id="KW-1185">Reference proteome</keyword>
<sequence>MLWSSTGKFHQYCAGSRNSIHSMCPSLLVNDGSILANKCCLLVAGCGADAVLLVVEERVFKRNRYAPLTGLCVLTL</sequence>
<dbReference type="Proteomes" id="UP000324632">
    <property type="component" value="Chromosome 21"/>
</dbReference>
<keyword evidence="1" id="KW-1133">Transmembrane helix</keyword>
<dbReference type="AlphaFoldDB" id="A0A5A9NB13"/>
<proteinExistence type="predicted"/>
<gene>
    <name evidence="2" type="ORF">E1301_Tti016234</name>
</gene>
<evidence type="ECO:0000313" key="2">
    <source>
        <dbReference type="EMBL" id="KAA0706271.1"/>
    </source>
</evidence>
<name>A0A5A9NB13_9TELE</name>
<keyword evidence="1" id="KW-0812">Transmembrane</keyword>
<evidence type="ECO:0000313" key="3">
    <source>
        <dbReference type="Proteomes" id="UP000324632"/>
    </source>
</evidence>
<feature type="transmembrane region" description="Helical" evidence="1">
    <location>
        <begin position="35"/>
        <end position="55"/>
    </location>
</feature>
<organism evidence="2 3">
    <name type="scientific">Triplophysa tibetana</name>
    <dbReference type="NCBI Taxonomy" id="1572043"/>
    <lineage>
        <taxon>Eukaryota</taxon>
        <taxon>Metazoa</taxon>
        <taxon>Chordata</taxon>
        <taxon>Craniata</taxon>
        <taxon>Vertebrata</taxon>
        <taxon>Euteleostomi</taxon>
        <taxon>Actinopterygii</taxon>
        <taxon>Neopterygii</taxon>
        <taxon>Teleostei</taxon>
        <taxon>Ostariophysi</taxon>
        <taxon>Cypriniformes</taxon>
        <taxon>Nemacheilidae</taxon>
        <taxon>Triplophysa</taxon>
    </lineage>
</organism>
<comment type="caution">
    <text evidence="2">The sequence shown here is derived from an EMBL/GenBank/DDBJ whole genome shotgun (WGS) entry which is preliminary data.</text>
</comment>
<dbReference type="EMBL" id="SOYY01000021">
    <property type="protein sequence ID" value="KAA0706271.1"/>
    <property type="molecule type" value="Genomic_DNA"/>
</dbReference>
<evidence type="ECO:0000256" key="1">
    <source>
        <dbReference type="SAM" id="Phobius"/>
    </source>
</evidence>
<accession>A0A5A9NB13</accession>
<protein>
    <submittedName>
        <fullName evidence="2">Uncharacterized protein</fullName>
    </submittedName>
</protein>
<keyword evidence="1" id="KW-0472">Membrane</keyword>
<reference evidence="2 3" key="1">
    <citation type="journal article" date="2019" name="Mol. Ecol. Resour.">
        <title>Chromosome-level genome assembly of Triplophysa tibetana, a fish adapted to the harsh high-altitude environment of the Tibetan Plateau.</title>
        <authorList>
            <person name="Yang X."/>
            <person name="Liu H."/>
            <person name="Ma Z."/>
            <person name="Zou Y."/>
            <person name="Zou M."/>
            <person name="Mao Y."/>
            <person name="Li X."/>
            <person name="Wang H."/>
            <person name="Chen T."/>
            <person name="Wang W."/>
            <person name="Yang R."/>
        </authorList>
    </citation>
    <scope>NUCLEOTIDE SEQUENCE [LARGE SCALE GENOMIC DNA]</scope>
    <source>
        <strain evidence="2">TTIB1903HZAU</strain>
        <tissue evidence="2">Muscle</tissue>
    </source>
</reference>